<keyword evidence="1" id="KW-0812">Transmembrane</keyword>
<evidence type="ECO:0008006" key="4">
    <source>
        <dbReference type="Google" id="ProtNLM"/>
    </source>
</evidence>
<keyword evidence="3" id="KW-1185">Reference proteome</keyword>
<dbReference type="EMBL" id="JACBYE010000066">
    <property type="protein sequence ID" value="NYS95310.1"/>
    <property type="molecule type" value="Genomic_DNA"/>
</dbReference>
<feature type="transmembrane region" description="Helical" evidence="1">
    <location>
        <begin position="111"/>
        <end position="130"/>
    </location>
</feature>
<feature type="transmembrane region" description="Helical" evidence="1">
    <location>
        <begin position="136"/>
        <end position="154"/>
    </location>
</feature>
<evidence type="ECO:0000313" key="3">
    <source>
        <dbReference type="Proteomes" id="UP000561011"/>
    </source>
</evidence>
<keyword evidence="1" id="KW-0472">Membrane</keyword>
<keyword evidence="1" id="KW-1133">Transmembrane helix</keyword>
<accession>A0A853EY57</accession>
<evidence type="ECO:0000313" key="2">
    <source>
        <dbReference type="EMBL" id="NYS95310.1"/>
    </source>
</evidence>
<gene>
    <name evidence="2" type="ORF">HZZ10_17535</name>
</gene>
<sequence>MNLSTRAVATACAAAAIAGGVFLGEWGLLAVLVALVVAFAAGWAPLLGLPAPGGTFFVVLLPGLGALAAVHVTTTEPWLRYLPLVLAMGLLLSFTNELLRGDGRTRLVESLVGGVSGVVVAVSAAGWIAASKVPDGMALVLLCAVALAAASAVSATPLRGVLNSVATLVGAVAASVVVAYVLPELAPLDGVWAGAVAGILVSSLHMLFYRLPALRRRQAALAVIVLPVAMSGVLTYVVGRVLVA</sequence>
<comment type="caution">
    <text evidence="2">The sequence shown here is derived from an EMBL/GenBank/DDBJ whole genome shotgun (WGS) entry which is preliminary data.</text>
</comment>
<dbReference type="AlphaFoldDB" id="A0A853EY57"/>
<reference evidence="2 3" key="1">
    <citation type="submission" date="2020-07" db="EMBL/GenBank/DDBJ databases">
        <title>MOT database genomes.</title>
        <authorList>
            <person name="Joseph S."/>
            <person name="Aduse-Opoku J."/>
            <person name="Hashim A."/>
            <person name="Wade W."/>
            <person name="Curtis M."/>
        </authorList>
    </citation>
    <scope>NUCLEOTIDE SEQUENCE [LARGE SCALE GENOMIC DNA]</scope>
    <source>
        <strain evidence="2 3">DSM 100099</strain>
    </source>
</reference>
<evidence type="ECO:0000256" key="1">
    <source>
        <dbReference type="SAM" id="Phobius"/>
    </source>
</evidence>
<feature type="transmembrane region" description="Helical" evidence="1">
    <location>
        <begin position="220"/>
        <end position="243"/>
    </location>
</feature>
<feature type="transmembrane region" description="Helical" evidence="1">
    <location>
        <begin position="54"/>
        <end position="72"/>
    </location>
</feature>
<feature type="transmembrane region" description="Helical" evidence="1">
    <location>
        <begin position="188"/>
        <end position="208"/>
    </location>
</feature>
<proteinExistence type="predicted"/>
<dbReference type="Proteomes" id="UP000561011">
    <property type="component" value="Unassembled WGS sequence"/>
</dbReference>
<protein>
    <recommendedName>
        <fullName evidence="4">Permease</fullName>
    </recommendedName>
</protein>
<organism evidence="2 3">
    <name type="scientific">Sanguibacter inulinus</name>
    <dbReference type="NCBI Taxonomy" id="60922"/>
    <lineage>
        <taxon>Bacteria</taxon>
        <taxon>Bacillati</taxon>
        <taxon>Actinomycetota</taxon>
        <taxon>Actinomycetes</taxon>
        <taxon>Micrococcales</taxon>
        <taxon>Sanguibacteraceae</taxon>
        <taxon>Sanguibacter</taxon>
    </lineage>
</organism>
<dbReference type="RefSeq" id="WP_179914497.1">
    <property type="nucleotide sequence ID" value="NZ_JACBYE010000066.1"/>
</dbReference>
<name>A0A853EY57_9MICO</name>
<feature type="transmembrane region" description="Helical" evidence="1">
    <location>
        <begin position="161"/>
        <end position="182"/>
    </location>
</feature>
<feature type="transmembrane region" description="Helical" evidence="1">
    <location>
        <begin position="78"/>
        <end position="99"/>
    </location>
</feature>